<comment type="similarity">
    <text evidence="2">Belongs to the AIM9 family.</text>
</comment>
<evidence type="ECO:0000313" key="9">
    <source>
        <dbReference type="Proteomes" id="UP000076837"/>
    </source>
</evidence>
<evidence type="ECO:0000256" key="5">
    <source>
        <dbReference type="ARBA" id="ARBA00023128"/>
    </source>
</evidence>
<evidence type="ECO:0000256" key="3">
    <source>
        <dbReference type="ARBA" id="ARBA00016197"/>
    </source>
</evidence>
<dbReference type="Pfam" id="PF01636">
    <property type="entry name" value="APH"/>
    <property type="match status" value="1"/>
</dbReference>
<dbReference type="Gene3D" id="3.90.1200.10">
    <property type="match status" value="1"/>
</dbReference>
<dbReference type="AlphaFoldDB" id="A0A163HTU5"/>
<keyword evidence="4" id="KW-0809">Transit peptide</keyword>
<dbReference type="SUPFAM" id="SSF56112">
    <property type="entry name" value="Protein kinase-like (PK-like)"/>
    <property type="match status" value="1"/>
</dbReference>
<evidence type="ECO:0000256" key="4">
    <source>
        <dbReference type="ARBA" id="ARBA00022946"/>
    </source>
</evidence>
<dbReference type="GO" id="GO:0016740">
    <property type="term" value="F:transferase activity"/>
    <property type="evidence" value="ECO:0007669"/>
    <property type="project" value="UniProtKB-KW"/>
</dbReference>
<dbReference type="InterPro" id="IPR011009">
    <property type="entry name" value="Kinase-like_dom_sf"/>
</dbReference>
<dbReference type="Proteomes" id="UP000076837">
    <property type="component" value="Unassembled WGS sequence"/>
</dbReference>
<comment type="caution">
    <text evidence="8">The sequence shown here is derived from an EMBL/GenBank/DDBJ whole genome shotgun (WGS) entry which is preliminary data.</text>
</comment>
<proteinExistence type="inferred from homology"/>
<dbReference type="PANTHER" id="PTHR36091:SF1">
    <property type="entry name" value="ALTERED INHERITANCE OF MITOCHONDRIA PROTEIN 9, MITOCHONDRIAL"/>
    <property type="match status" value="1"/>
</dbReference>
<dbReference type="InterPro" id="IPR002575">
    <property type="entry name" value="Aminoglycoside_PTrfase"/>
</dbReference>
<evidence type="ECO:0000259" key="7">
    <source>
        <dbReference type="Pfam" id="PF01636"/>
    </source>
</evidence>
<reference evidence="8 9" key="1">
    <citation type="journal article" date="2016" name="Sci. Rep.">
        <title>Draft genome sequencing and secretome analysis of fungal phytopathogen Ascochyta rabiei provides insight into the necrotrophic effector repertoire.</title>
        <authorList>
            <person name="Verma S."/>
            <person name="Gazara R.K."/>
            <person name="Nizam S."/>
            <person name="Parween S."/>
            <person name="Chattopadhyay D."/>
            <person name="Verma P.K."/>
        </authorList>
    </citation>
    <scope>NUCLEOTIDE SEQUENCE [LARGE SCALE GENOMIC DNA]</scope>
    <source>
        <strain evidence="8 9">ArDII</strain>
    </source>
</reference>
<dbReference type="PANTHER" id="PTHR36091">
    <property type="entry name" value="ALTERED INHERITANCE OF MITOCHONDRIA PROTEIN 9, MITOCHONDRIAL"/>
    <property type="match status" value="1"/>
</dbReference>
<dbReference type="STRING" id="5454.A0A163HTU5"/>
<organism evidence="8 9">
    <name type="scientific">Didymella rabiei</name>
    <name type="common">Chickpea ascochyta blight fungus</name>
    <name type="synonym">Mycosphaerella rabiei</name>
    <dbReference type="NCBI Taxonomy" id="5454"/>
    <lineage>
        <taxon>Eukaryota</taxon>
        <taxon>Fungi</taxon>
        <taxon>Dikarya</taxon>
        <taxon>Ascomycota</taxon>
        <taxon>Pezizomycotina</taxon>
        <taxon>Dothideomycetes</taxon>
        <taxon>Pleosporomycetidae</taxon>
        <taxon>Pleosporales</taxon>
        <taxon>Pleosporineae</taxon>
        <taxon>Didymellaceae</taxon>
        <taxon>Ascochyta</taxon>
    </lineage>
</organism>
<dbReference type="EMBL" id="JYNV01000126">
    <property type="protein sequence ID" value="KZM25466.1"/>
    <property type="molecule type" value="Genomic_DNA"/>
</dbReference>
<dbReference type="GO" id="GO:0005739">
    <property type="term" value="C:mitochondrion"/>
    <property type="evidence" value="ECO:0007669"/>
    <property type="project" value="UniProtKB-SubCell"/>
</dbReference>
<protein>
    <recommendedName>
        <fullName evidence="3">Altered inheritance of mitochondria protein 9, mitochondrial</fullName>
    </recommendedName>
    <alternativeName>
        <fullName evidence="6">Found in mitochondrial proteome protein 29</fullName>
    </alternativeName>
</protein>
<evidence type="ECO:0000256" key="2">
    <source>
        <dbReference type="ARBA" id="ARBA00005543"/>
    </source>
</evidence>
<evidence type="ECO:0000313" key="8">
    <source>
        <dbReference type="EMBL" id="KZM25466.1"/>
    </source>
</evidence>
<evidence type="ECO:0000256" key="6">
    <source>
        <dbReference type="ARBA" id="ARBA00031849"/>
    </source>
</evidence>
<dbReference type="OrthoDB" id="2968323at2759"/>
<feature type="domain" description="Aminoglycoside phosphotransferase" evidence="7">
    <location>
        <begin position="68"/>
        <end position="334"/>
    </location>
</feature>
<comment type="subcellular location">
    <subcellularLocation>
        <location evidence="1">Mitochondrion</location>
    </subcellularLocation>
</comment>
<accession>A0A163HTU5</accession>
<dbReference type="InterPro" id="IPR051035">
    <property type="entry name" value="Mito_inheritance_9"/>
</dbReference>
<sequence>MMSACHDRDNEDYYRYTSGRWLWNEDAQLRERYKRFNVAELKKIAAKTIGAETCVSMSKLAEGGFNKIFRLVMDDGTIVIARIPNPNAGPPFKTTASEVATMDFARTVLEIPVPKVLSWSGEAENPVESEYILMEEATGNQLGEIWDEMELHDKLKVVDDIVAFERKFSSISFTRYGNLYFADDAFPGCEKAEVVGSLSQLLKDMAETRFVIGPVVDRGFWHRERAAMDLDRGPWKRGQDYLKAIAQREIAWIGSHAAPKPSNCLMATSEAQRTPDTHIALYRKFMDVIEYLLPEGDHIRPTLWHWDIHAPNIFVHKDRVTSLIDWQDTWVGPLFLQAQHPRLVDYNGELMLKLPESYNALEEEEKMRVRTQVKKSIVLWTYETETKNRNSVLYNIWHISQARTRRNTVDFSANTWDSDIIPFRQCLIRIARYSHWNEINAEIPCPIEFTDKELKAHLLDGEGWNENADFWDSLQGFVHRDGWTSNKNYEQALKMFAQLRDEGLQSLSGEERLSFEESTRWAVRKPA</sequence>
<keyword evidence="5" id="KW-0496">Mitochondrion</keyword>
<evidence type="ECO:0000256" key="1">
    <source>
        <dbReference type="ARBA" id="ARBA00004173"/>
    </source>
</evidence>
<keyword evidence="9" id="KW-1185">Reference proteome</keyword>
<keyword evidence="8" id="KW-0808">Transferase</keyword>
<gene>
    <name evidence="8" type="ORF">ST47_g3397</name>
</gene>
<name>A0A163HTU5_DIDRA</name>